<comment type="caution">
    <text evidence="2">The sequence shown here is derived from an EMBL/GenBank/DDBJ whole genome shotgun (WGS) entry which is preliminary data.</text>
</comment>
<evidence type="ECO:0000313" key="2">
    <source>
        <dbReference type="EMBL" id="PLT46672.1"/>
    </source>
</evidence>
<evidence type="ECO:0000256" key="1">
    <source>
        <dbReference type="SAM" id="MobiDB-lite"/>
    </source>
</evidence>
<sequence length="44" mass="4881">MDAKIPGCKRVCEKQPVRSQEFTVPCRDPRADSRGYTNAPIGDS</sequence>
<name>A0A2N5N8L1_9BACL</name>
<proteinExistence type="predicted"/>
<protein>
    <submittedName>
        <fullName evidence="2">Uncharacterized protein</fullName>
    </submittedName>
</protein>
<reference evidence="2 3" key="1">
    <citation type="submission" date="2017-05" db="EMBL/GenBank/DDBJ databases">
        <title>Functional genome analysis of Paenibacillus pasadenensis strain R16: insights on endophytic life style and antifungal activity.</title>
        <authorList>
            <person name="Passera A."/>
            <person name="Marcolungo L."/>
            <person name="Casati P."/>
            <person name="Brasca M."/>
            <person name="Quaglino F."/>
            <person name="Delledonne M."/>
        </authorList>
    </citation>
    <scope>NUCLEOTIDE SEQUENCE [LARGE SCALE GENOMIC DNA]</scope>
    <source>
        <strain evidence="2 3">R16</strain>
    </source>
</reference>
<accession>A0A2N5N8L1</accession>
<gene>
    <name evidence="2" type="ORF">B8V81_0896</name>
</gene>
<organism evidence="2 3">
    <name type="scientific">Paenibacillus pasadenensis</name>
    <dbReference type="NCBI Taxonomy" id="217090"/>
    <lineage>
        <taxon>Bacteria</taxon>
        <taxon>Bacillati</taxon>
        <taxon>Bacillota</taxon>
        <taxon>Bacilli</taxon>
        <taxon>Bacillales</taxon>
        <taxon>Paenibacillaceae</taxon>
        <taxon>Paenibacillus</taxon>
    </lineage>
</organism>
<keyword evidence="3" id="KW-1185">Reference proteome</keyword>
<dbReference type="Proteomes" id="UP000234789">
    <property type="component" value="Unassembled WGS sequence"/>
</dbReference>
<evidence type="ECO:0000313" key="3">
    <source>
        <dbReference type="Proteomes" id="UP000234789"/>
    </source>
</evidence>
<dbReference type="EMBL" id="NFEZ01000003">
    <property type="protein sequence ID" value="PLT46672.1"/>
    <property type="molecule type" value="Genomic_DNA"/>
</dbReference>
<feature type="region of interest" description="Disordered" evidence="1">
    <location>
        <begin position="22"/>
        <end position="44"/>
    </location>
</feature>
<dbReference type="AlphaFoldDB" id="A0A2N5N8L1"/>